<comment type="caution">
    <text evidence="1">The sequence shown here is derived from an EMBL/GenBank/DDBJ whole genome shotgun (WGS) entry which is preliminary data.</text>
</comment>
<protein>
    <submittedName>
        <fullName evidence="1">Uncharacterized protein</fullName>
    </submittedName>
</protein>
<proteinExistence type="predicted"/>
<reference evidence="1 2" key="1">
    <citation type="submission" date="2017-05" db="EMBL/GenBank/DDBJ databases">
        <authorList>
            <person name="Varghese N."/>
            <person name="Submissions S."/>
        </authorList>
    </citation>
    <scope>NUCLEOTIDE SEQUENCE [LARGE SCALE GENOMIC DNA]</scope>
    <source>
        <strain evidence="1 2">DSM 25457</strain>
    </source>
</reference>
<dbReference type="Proteomes" id="UP001158067">
    <property type="component" value="Unassembled WGS sequence"/>
</dbReference>
<name>A0ABY1QS43_9BACT</name>
<sequence>MRSLGCGPPILILMPIQVGYEMLSVLLSKLTVLDSRLRCLACGQKHLVACVLLASVAIAGTATAGEYSDLTSQQQADLSRFLGWVWGDGKPLNTDQVTGIRSEVRHAKYKAVVARLLAIPELGMQLGNTAGEPDKQNIKAPWDFWNNSLPGGNSGDPQLLRDAIRNPNFLAGVIEGEGSRANKDKLYYIDDHFHGPTRTDKLYGLAHFGPERILQLFGLLGETYGFTHTTLRIGGDNQSASIYTYAQIEEARADLRRRYDAAKTHNETVNQAGGSNYQKLIPTHLFIHSDNWDTLRSYGYFFAGRIPNSPTETPHRSVADGTFPASDLPLATGTMSFLGPASK</sequence>
<keyword evidence="2" id="KW-1185">Reference proteome</keyword>
<dbReference type="EMBL" id="FXUG01000028">
    <property type="protein sequence ID" value="SMP78896.1"/>
    <property type="molecule type" value="Genomic_DNA"/>
</dbReference>
<accession>A0ABY1QS43</accession>
<evidence type="ECO:0000313" key="2">
    <source>
        <dbReference type="Proteomes" id="UP001158067"/>
    </source>
</evidence>
<organism evidence="1 2">
    <name type="scientific">Neorhodopirellula lusitana</name>
    <dbReference type="NCBI Taxonomy" id="445327"/>
    <lineage>
        <taxon>Bacteria</taxon>
        <taxon>Pseudomonadati</taxon>
        <taxon>Planctomycetota</taxon>
        <taxon>Planctomycetia</taxon>
        <taxon>Pirellulales</taxon>
        <taxon>Pirellulaceae</taxon>
        <taxon>Neorhodopirellula</taxon>
    </lineage>
</organism>
<evidence type="ECO:0000313" key="1">
    <source>
        <dbReference type="EMBL" id="SMP78896.1"/>
    </source>
</evidence>
<gene>
    <name evidence="1" type="ORF">SAMN06265222_12832</name>
</gene>